<dbReference type="GeneID" id="114433990"/>
<reference evidence="7" key="1">
    <citation type="submission" date="2025-08" db="UniProtKB">
        <authorList>
            <consortium name="RefSeq"/>
        </authorList>
    </citation>
    <scope>IDENTIFICATION</scope>
</reference>
<evidence type="ECO:0000256" key="2">
    <source>
        <dbReference type="ARBA" id="ARBA00022853"/>
    </source>
</evidence>
<organism evidence="6 7">
    <name type="scientific">Parambassis ranga</name>
    <name type="common">Indian glassy fish</name>
    <dbReference type="NCBI Taxonomy" id="210632"/>
    <lineage>
        <taxon>Eukaryota</taxon>
        <taxon>Metazoa</taxon>
        <taxon>Chordata</taxon>
        <taxon>Craniata</taxon>
        <taxon>Vertebrata</taxon>
        <taxon>Euteleostomi</taxon>
        <taxon>Actinopterygii</taxon>
        <taxon>Neopterygii</taxon>
        <taxon>Teleostei</taxon>
        <taxon>Neoteleostei</taxon>
        <taxon>Acanthomorphata</taxon>
        <taxon>Ovalentaria</taxon>
        <taxon>Ambassidae</taxon>
        <taxon>Parambassis</taxon>
    </lineage>
</organism>
<dbReference type="SMART" id="SM00385">
    <property type="entry name" value="CYCLIN"/>
    <property type="match status" value="1"/>
</dbReference>
<evidence type="ECO:0000313" key="6">
    <source>
        <dbReference type="Proteomes" id="UP000515145"/>
    </source>
</evidence>
<dbReference type="Gene3D" id="1.10.472.10">
    <property type="entry name" value="Cyclin-like"/>
    <property type="match status" value="2"/>
</dbReference>
<keyword evidence="6" id="KW-1185">Reference proteome</keyword>
<dbReference type="InterPro" id="IPR013763">
    <property type="entry name" value="Cyclin-like_dom"/>
</dbReference>
<evidence type="ECO:0000259" key="4">
    <source>
        <dbReference type="SMART" id="SM01368"/>
    </source>
</evidence>
<keyword evidence="2" id="KW-0156">Chromatin regulator</keyword>
<dbReference type="GO" id="GO:2000134">
    <property type="term" value="P:negative regulation of G1/S transition of mitotic cell cycle"/>
    <property type="evidence" value="ECO:0007669"/>
    <property type="project" value="TreeGrafter"/>
</dbReference>
<dbReference type="InterPro" id="IPR015030">
    <property type="entry name" value="RB_C"/>
</dbReference>
<proteinExistence type="predicted"/>
<accession>A0A6P7I250</accession>
<dbReference type="GO" id="GO:0005634">
    <property type="term" value="C:nucleus"/>
    <property type="evidence" value="ECO:0007669"/>
    <property type="project" value="InterPro"/>
</dbReference>
<dbReference type="InterPro" id="IPR028309">
    <property type="entry name" value="RB_fam"/>
</dbReference>
<dbReference type="Pfam" id="PF01857">
    <property type="entry name" value="RB_B"/>
    <property type="match status" value="1"/>
</dbReference>
<dbReference type="InParanoid" id="A0A6P7I250"/>
<dbReference type="InterPro" id="IPR036915">
    <property type="entry name" value="Cyclin-like_sf"/>
</dbReference>
<dbReference type="InterPro" id="IPR002720">
    <property type="entry name" value="RB_A"/>
</dbReference>
<dbReference type="SMART" id="SM01368">
    <property type="entry name" value="RB_A"/>
    <property type="match status" value="1"/>
</dbReference>
<dbReference type="Pfam" id="PF01858">
    <property type="entry name" value="RB_A"/>
    <property type="match status" value="1"/>
</dbReference>
<dbReference type="Proteomes" id="UP000515145">
    <property type="component" value="Chromosome 3"/>
</dbReference>
<dbReference type="RefSeq" id="XP_028258651.1">
    <property type="nucleotide sequence ID" value="XM_028402850.1"/>
</dbReference>
<dbReference type="SUPFAM" id="SSF47954">
    <property type="entry name" value="Cyclin-like"/>
    <property type="match status" value="2"/>
</dbReference>
<evidence type="ECO:0000256" key="1">
    <source>
        <dbReference type="ARBA" id="ARBA00022553"/>
    </source>
</evidence>
<evidence type="ECO:0000259" key="3">
    <source>
        <dbReference type="SMART" id="SM00385"/>
    </source>
</evidence>
<evidence type="ECO:0000259" key="5">
    <source>
        <dbReference type="SMART" id="SM01369"/>
    </source>
</evidence>
<dbReference type="GO" id="GO:0006357">
    <property type="term" value="P:regulation of transcription by RNA polymerase II"/>
    <property type="evidence" value="ECO:0007669"/>
    <property type="project" value="InterPro"/>
</dbReference>
<feature type="domain" description="Retinoblastoma-associated protein C-terminal" evidence="5">
    <location>
        <begin position="434"/>
        <end position="567"/>
    </location>
</feature>
<gene>
    <name evidence="7" type="primary">LOC114433990</name>
</gene>
<feature type="domain" description="Retinoblastoma-associated protein A-box" evidence="4">
    <location>
        <begin position="63"/>
        <end position="254"/>
    </location>
</feature>
<dbReference type="PANTHER" id="PTHR13742:SF8">
    <property type="entry name" value="RETINOBLASTOMA-LIKE PROTEIN 2"/>
    <property type="match status" value="1"/>
</dbReference>
<dbReference type="SMART" id="SM01369">
    <property type="entry name" value="Rb_C"/>
    <property type="match status" value="1"/>
</dbReference>
<dbReference type="GO" id="GO:0030154">
    <property type="term" value="P:cell differentiation"/>
    <property type="evidence" value="ECO:0007669"/>
    <property type="project" value="TreeGrafter"/>
</dbReference>
<dbReference type="GO" id="GO:0000977">
    <property type="term" value="F:RNA polymerase II transcription regulatory region sequence-specific DNA binding"/>
    <property type="evidence" value="ECO:0007669"/>
    <property type="project" value="TreeGrafter"/>
</dbReference>
<dbReference type="GO" id="GO:0000785">
    <property type="term" value="C:chromatin"/>
    <property type="evidence" value="ECO:0007669"/>
    <property type="project" value="TreeGrafter"/>
</dbReference>
<dbReference type="GO" id="GO:0006325">
    <property type="term" value="P:chromatin organization"/>
    <property type="evidence" value="ECO:0007669"/>
    <property type="project" value="UniProtKB-KW"/>
</dbReference>
<dbReference type="OrthoDB" id="844594at2759"/>
<protein>
    <submittedName>
        <fullName evidence="7">Retinoblastoma-like protein 2 isoform X1</fullName>
    </submittedName>
</protein>
<keyword evidence="1" id="KW-0597">Phosphoprotein</keyword>
<name>A0A6P7I250_9TELE</name>
<dbReference type="GO" id="GO:0005667">
    <property type="term" value="C:transcription regulator complex"/>
    <property type="evidence" value="ECO:0007669"/>
    <property type="project" value="TreeGrafter"/>
</dbReference>
<feature type="domain" description="Cyclin-like" evidence="3">
    <location>
        <begin position="307"/>
        <end position="393"/>
    </location>
</feature>
<dbReference type="InterPro" id="IPR002719">
    <property type="entry name" value="RB_B"/>
</dbReference>
<dbReference type="PANTHER" id="PTHR13742">
    <property type="entry name" value="RETINOBLASTOMA-ASSOCIATED PROTEIN RB -RELATED"/>
    <property type="match status" value="1"/>
</dbReference>
<evidence type="ECO:0000313" key="7">
    <source>
        <dbReference type="RefSeq" id="XP_028258651.1"/>
    </source>
</evidence>
<sequence length="579" mass="66279">MCVDMIMKVVRELDVSAYLFNVLLSVFGLNSELEVKAFPRSGKSPRGDYRQLLLKARCPFVSSCVSEEVTMATVPQGNVGKPRFGPSDRLIAIFRACSRDPTDAVKTRLRRMLHLFLQHHRDDEGRGRSKVLAVKCCCEAETWYYRILENLLIQERQRLGISDVSDMLEYDLLQSCLVACCLEISVTSNHLSCDFPLLQQLLNVASYQFWKVIEPVLRLGVGLPGLVVKHLAQVEVKVLESLAWTRDSPLWEEIRANEGHMPACQQVMLPTQLEGSIRTDFPSTLNRPRRSSSFHLFARKVYILMGVRLRGLCSALDISDELRLKTWTCFEYSLVHCTSLMVDRHLDQLLMCAIYIIAKISQMEIPFKRIMKCYESQPHTSRSVCKNVLISEKDDAVLTPRTPSAHYPGPSQVKRGNLIYFYNQTYTTKMQHFAKQFAPTFGGDTPPLSPYPQLKKASPRRQRLPCSPTIFVSPYNAETITPFTSRLCYYFNSSPSECLCEINNMIRTGRSPRRSCYALSMDREDGEDEDGDDGPSAKRLRLNSQSAWQRRLRNVMNDRITRQNQDQVQSFPVNRSMLH</sequence>
<dbReference type="AlphaFoldDB" id="A0A6P7I250"/>